<dbReference type="SUPFAM" id="SSF81383">
    <property type="entry name" value="F-box domain"/>
    <property type="match status" value="1"/>
</dbReference>
<protein>
    <recommendedName>
        <fullName evidence="3">F-box domain-containing protein</fullName>
    </recommendedName>
</protein>
<dbReference type="EMBL" id="BQKI01000075">
    <property type="protein sequence ID" value="GJN20483.1"/>
    <property type="molecule type" value="Genomic_DNA"/>
</dbReference>
<evidence type="ECO:0000313" key="1">
    <source>
        <dbReference type="EMBL" id="GJN20483.1"/>
    </source>
</evidence>
<dbReference type="InterPro" id="IPR036047">
    <property type="entry name" value="F-box-like_dom_sf"/>
</dbReference>
<name>A0AAV5EDP4_ELECO</name>
<evidence type="ECO:0008006" key="3">
    <source>
        <dbReference type="Google" id="ProtNLM"/>
    </source>
</evidence>
<accession>A0AAV5EDP4</accession>
<sequence length="257" mass="29058">MLKVPSPVSTLSDDLHRQILLRLPDMASLTNTTIAEKRWYTVASNPAVFRRFGSLRRPPLHSFILTDRGDQLFPRRSSNLRFVRATRGYPNLASIAAGADVFFEDLPDLDSEVILYRDAECALRGCDGGRLLLSRGGDGLLLAVYDPIARTAIFLHPNTVFRYSTHVVHYAIVVDEADGSFLVIGVVDFMAAVFSSRSGRWVKYKDDAFIKTSTSSMDDMWDWNDEDEDDMYEFRGGGIIPRRIHDEQEVVHTICHL</sequence>
<comment type="caution">
    <text evidence="1">The sequence shown here is derived from an EMBL/GenBank/DDBJ whole genome shotgun (WGS) entry which is preliminary data.</text>
</comment>
<dbReference type="AlphaFoldDB" id="A0AAV5EDP4"/>
<keyword evidence="2" id="KW-1185">Reference proteome</keyword>
<reference evidence="1" key="2">
    <citation type="submission" date="2021-12" db="EMBL/GenBank/DDBJ databases">
        <title>Resequencing data analysis of finger millet.</title>
        <authorList>
            <person name="Hatakeyama M."/>
            <person name="Aluri S."/>
            <person name="Balachadran M.T."/>
            <person name="Sivarajan S.R."/>
            <person name="Poveda L."/>
            <person name="Shimizu-Inatsugi R."/>
            <person name="Schlapbach R."/>
            <person name="Sreeman S.M."/>
            <person name="Shimizu K.K."/>
        </authorList>
    </citation>
    <scope>NUCLEOTIDE SEQUENCE</scope>
</reference>
<reference evidence="1" key="1">
    <citation type="journal article" date="2018" name="DNA Res.">
        <title>Multiple hybrid de novo genome assembly of finger millet, an orphan allotetraploid crop.</title>
        <authorList>
            <person name="Hatakeyama M."/>
            <person name="Aluri S."/>
            <person name="Balachadran M.T."/>
            <person name="Sivarajan S.R."/>
            <person name="Patrignani A."/>
            <person name="Gruter S."/>
            <person name="Poveda L."/>
            <person name="Shimizu-Inatsugi R."/>
            <person name="Baeten J."/>
            <person name="Francoijs K.J."/>
            <person name="Nataraja K.N."/>
            <person name="Reddy Y.A.N."/>
            <person name="Phadnis S."/>
            <person name="Ravikumar R.L."/>
            <person name="Schlapbach R."/>
            <person name="Sreeman S.M."/>
            <person name="Shimizu K.K."/>
        </authorList>
    </citation>
    <scope>NUCLEOTIDE SEQUENCE</scope>
</reference>
<proteinExistence type="predicted"/>
<dbReference type="Proteomes" id="UP001054889">
    <property type="component" value="Unassembled WGS sequence"/>
</dbReference>
<evidence type="ECO:0000313" key="2">
    <source>
        <dbReference type="Proteomes" id="UP001054889"/>
    </source>
</evidence>
<gene>
    <name evidence="1" type="primary">gb07865</name>
    <name evidence="1" type="ORF">PR202_gb07865</name>
</gene>
<organism evidence="1 2">
    <name type="scientific">Eleusine coracana subsp. coracana</name>
    <dbReference type="NCBI Taxonomy" id="191504"/>
    <lineage>
        <taxon>Eukaryota</taxon>
        <taxon>Viridiplantae</taxon>
        <taxon>Streptophyta</taxon>
        <taxon>Embryophyta</taxon>
        <taxon>Tracheophyta</taxon>
        <taxon>Spermatophyta</taxon>
        <taxon>Magnoliopsida</taxon>
        <taxon>Liliopsida</taxon>
        <taxon>Poales</taxon>
        <taxon>Poaceae</taxon>
        <taxon>PACMAD clade</taxon>
        <taxon>Chloridoideae</taxon>
        <taxon>Cynodonteae</taxon>
        <taxon>Eleusininae</taxon>
        <taxon>Eleusine</taxon>
    </lineage>
</organism>
<dbReference type="PANTHER" id="PTHR33207">
    <property type="entry name" value="F-BOX DOMAIN CONTAINING PROTEIN-RELATED"/>
    <property type="match status" value="1"/>
</dbReference>